<dbReference type="GeneID" id="37040280"/>
<dbReference type="Proteomes" id="UP000245768">
    <property type="component" value="Unassembled WGS sequence"/>
</dbReference>
<dbReference type="AlphaFoldDB" id="A0A316YFQ6"/>
<accession>A0A316YFQ6</accession>
<evidence type="ECO:0000256" key="1">
    <source>
        <dbReference type="SAM" id="MobiDB-lite"/>
    </source>
</evidence>
<dbReference type="Pfam" id="PF15496">
    <property type="entry name" value="DUF4646"/>
    <property type="match status" value="1"/>
</dbReference>
<protein>
    <submittedName>
        <fullName evidence="2">Uncharacterized protein</fullName>
    </submittedName>
</protein>
<keyword evidence="3" id="KW-1185">Reference proteome</keyword>
<dbReference type="RefSeq" id="XP_025374131.1">
    <property type="nucleotide sequence ID" value="XM_025518364.1"/>
</dbReference>
<dbReference type="InParanoid" id="A0A316YFQ6"/>
<sequence length="398" mass="43421">MMAHHYNPAPQFDASTPQQQQQQRPLRRGSPAPMMGQHPQSNMYSNQYRPDLRAHQRVPMGWAPSSAQSSLPPPASHSRISSPGYASSSSYASAPSDAASSYVSAPSYASTISISAEQAQAAIERFGSPYATNADWRPSAHLEPRLSVLPSLGIGTRIKQRFARSAGDIWNPPCPCFVRAVHPGAIHRGSAFQPVRCKGKGELASDGFEPVFPGNILGPRDVSAADWHRFLQDLEVSGRLTGAQEVIAGVAPLTMHMGATGYFVTKAIKKSMARKREPVIFETVETWNERFFLPRGLDVYIRNKTERLTATSVGGLIAPLSEQECASHSRPGHSRTSSVSSDDSSASDSSKEKRQRKKREKAEKKERKRVKKENKKKGSLAIVIAPAFYASSLPRAGS</sequence>
<proteinExistence type="predicted"/>
<feature type="compositionally biased region" description="Basic residues" evidence="1">
    <location>
        <begin position="366"/>
        <end position="377"/>
    </location>
</feature>
<feature type="compositionally biased region" description="Low complexity" evidence="1">
    <location>
        <begin position="337"/>
        <end position="348"/>
    </location>
</feature>
<dbReference type="InterPro" id="IPR028018">
    <property type="entry name" value="DUF4646"/>
</dbReference>
<evidence type="ECO:0000313" key="2">
    <source>
        <dbReference type="EMBL" id="PWN86933.1"/>
    </source>
</evidence>
<evidence type="ECO:0000313" key="3">
    <source>
        <dbReference type="Proteomes" id="UP000245768"/>
    </source>
</evidence>
<dbReference type="EMBL" id="KZ819641">
    <property type="protein sequence ID" value="PWN86933.1"/>
    <property type="molecule type" value="Genomic_DNA"/>
</dbReference>
<dbReference type="OrthoDB" id="5314275at2759"/>
<feature type="compositionally biased region" description="Low complexity" evidence="1">
    <location>
        <begin position="63"/>
        <end position="90"/>
    </location>
</feature>
<feature type="region of interest" description="Disordered" evidence="1">
    <location>
        <begin position="59"/>
        <end position="90"/>
    </location>
</feature>
<organism evidence="2 3">
    <name type="scientific">Acaromyces ingoldii</name>
    <dbReference type="NCBI Taxonomy" id="215250"/>
    <lineage>
        <taxon>Eukaryota</taxon>
        <taxon>Fungi</taxon>
        <taxon>Dikarya</taxon>
        <taxon>Basidiomycota</taxon>
        <taxon>Ustilaginomycotina</taxon>
        <taxon>Exobasidiomycetes</taxon>
        <taxon>Exobasidiales</taxon>
        <taxon>Cryptobasidiaceae</taxon>
        <taxon>Acaromyces</taxon>
    </lineage>
</organism>
<dbReference type="STRING" id="215250.A0A316YFQ6"/>
<feature type="region of interest" description="Disordered" evidence="1">
    <location>
        <begin position="323"/>
        <end position="377"/>
    </location>
</feature>
<name>A0A316YFQ6_9BASI</name>
<feature type="region of interest" description="Disordered" evidence="1">
    <location>
        <begin position="1"/>
        <end position="45"/>
    </location>
</feature>
<reference evidence="2 3" key="1">
    <citation type="journal article" date="2018" name="Mol. Biol. Evol.">
        <title>Broad Genomic Sampling Reveals a Smut Pathogenic Ancestry of the Fungal Clade Ustilaginomycotina.</title>
        <authorList>
            <person name="Kijpornyongpan T."/>
            <person name="Mondo S.J."/>
            <person name="Barry K."/>
            <person name="Sandor L."/>
            <person name="Lee J."/>
            <person name="Lipzen A."/>
            <person name="Pangilinan J."/>
            <person name="LaButti K."/>
            <person name="Hainaut M."/>
            <person name="Henrissat B."/>
            <person name="Grigoriev I.V."/>
            <person name="Spatafora J.W."/>
            <person name="Aime M.C."/>
        </authorList>
    </citation>
    <scope>NUCLEOTIDE SEQUENCE [LARGE SCALE GENOMIC DNA]</scope>
    <source>
        <strain evidence="2 3">MCA 4198</strain>
    </source>
</reference>
<gene>
    <name evidence="2" type="ORF">FA10DRAFT_189992</name>
</gene>